<dbReference type="Proteomes" id="UP000740926">
    <property type="component" value="Unassembled WGS sequence"/>
</dbReference>
<reference evidence="1 2" key="1">
    <citation type="journal article" date="2020" name="Microb. Genom.">
        <title>Genetic diversity of clinical and environmental Mucorales isolates obtained from an investigation of mucormycosis cases among solid organ transplant recipients.</title>
        <authorList>
            <person name="Nguyen M.H."/>
            <person name="Kaul D."/>
            <person name="Muto C."/>
            <person name="Cheng S.J."/>
            <person name="Richter R.A."/>
            <person name="Bruno V.M."/>
            <person name="Liu G."/>
            <person name="Beyhan S."/>
            <person name="Sundermann A.J."/>
            <person name="Mounaud S."/>
            <person name="Pasculle A.W."/>
            <person name="Nierman W.C."/>
            <person name="Driscoll E."/>
            <person name="Cumbie R."/>
            <person name="Clancy C.J."/>
            <person name="Dupont C.L."/>
        </authorList>
    </citation>
    <scope>NUCLEOTIDE SEQUENCE [LARGE SCALE GENOMIC DNA]</scope>
    <source>
        <strain evidence="1 2">GL24</strain>
    </source>
</reference>
<evidence type="ECO:0000313" key="1">
    <source>
        <dbReference type="EMBL" id="KAG1530240.1"/>
    </source>
</evidence>
<sequence>MRPGLHGAGTVTLQRRELEARVAEVEQPIAHAALTLTSPACSRRSWPSMRTRCAPSSARPSAVPCCHCPSSSTRTSRPASMSNAA</sequence>
<dbReference type="EMBL" id="JAANIU010012882">
    <property type="protein sequence ID" value="KAG1530240.1"/>
    <property type="molecule type" value="Genomic_DNA"/>
</dbReference>
<name>A0A9P7C0S3_9FUNG</name>
<proteinExistence type="predicted"/>
<comment type="caution">
    <text evidence="1">The sequence shown here is derived from an EMBL/GenBank/DDBJ whole genome shotgun (WGS) entry which is preliminary data.</text>
</comment>
<gene>
    <name evidence="1" type="ORF">G6F50_017451</name>
</gene>
<protein>
    <submittedName>
        <fullName evidence="1">Uncharacterized protein</fullName>
    </submittedName>
</protein>
<accession>A0A9P7C0S3</accession>
<organism evidence="1 2">
    <name type="scientific">Rhizopus delemar</name>
    <dbReference type="NCBI Taxonomy" id="936053"/>
    <lineage>
        <taxon>Eukaryota</taxon>
        <taxon>Fungi</taxon>
        <taxon>Fungi incertae sedis</taxon>
        <taxon>Mucoromycota</taxon>
        <taxon>Mucoromycotina</taxon>
        <taxon>Mucoromycetes</taxon>
        <taxon>Mucorales</taxon>
        <taxon>Mucorineae</taxon>
        <taxon>Rhizopodaceae</taxon>
        <taxon>Rhizopus</taxon>
    </lineage>
</organism>
<keyword evidence="2" id="KW-1185">Reference proteome</keyword>
<dbReference type="AlphaFoldDB" id="A0A9P7C0S3"/>
<evidence type="ECO:0000313" key="2">
    <source>
        <dbReference type="Proteomes" id="UP000740926"/>
    </source>
</evidence>